<dbReference type="EMBL" id="WUAV01000006">
    <property type="protein sequence ID" value="KAF1746295.1"/>
    <property type="molecule type" value="Genomic_DNA"/>
</dbReference>
<dbReference type="KEGG" id="crq:GCK72_022748"/>
<comment type="caution">
    <text evidence="2">The sequence shown here is derived from an EMBL/GenBank/DDBJ whole genome shotgun (WGS) entry which is preliminary data.</text>
</comment>
<gene>
    <name evidence="2" type="ORF">GCK72_022748</name>
</gene>
<protein>
    <submittedName>
        <fullName evidence="2">Uncharacterized protein</fullName>
    </submittedName>
</protein>
<name>A0A6A5FUW9_CAERE</name>
<dbReference type="GeneID" id="9808247"/>
<dbReference type="RefSeq" id="XP_053578604.1">
    <property type="nucleotide sequence ID" value="XM_053735038.1"/>
</dbReference>
<proteinExistence type="predicted"/>
<dbReference type="CTD" id="9808247"/>
<sequence length="135" mass="15177">MANDATENMRKKDNRVKELEMEIKLLKKAHSSTQFRLSLLLEPSPPNDSNGFQSQSFRIKIEPLDAPETEITVPEAVREEIIGEESKEKENKPPPITTMKDTIDCSMESIPSVWTGKLGKQMAKDEVHPNETGVA</sequence>
<dbReference type="Proteomes" id="UP000483820">
    <property type="component" value="Chromosome X"/>
</dbReference>
<feature type="coiled-coil region" evidence="1">
    <location>
        <begin position="2"/>
        <end position="29"/>
    </location>
</feature>
<evidence type="ECO:0000313" key="2">
    <source>
        <dbReference type="EMBL" id="KAF1746295.1"/>
    </source>
</evidence>
<dbReference type="AlphaFoldDB" id="A0A6A5FUW9"/>
<organism evidence="2 3">
    <name type="scientific">Caenorhabditis remanei</name>
    <name type="common">Caenorhabditis vulgaris</name>
    <dbReference type="NCBI Taxonomy" id="31234"/>
    <lineage>
        <taxon>Eukaryota</taxon>
        <taxon>Metazoa</taxon>
        <taxon>Ecdysozoa</taxon>
        <taxon>Nematoda</taxon>
        <taxon>Chromadorea</taxon>
        <taxon>Rhabditida</taxon>
        <taxon>Rhabditina</taxon>
        <taxon>Rhabditomorpha</taxon>
        <taxon>Rhabditoidea</taxon>
        <taxon>Rhabditidae</taxon>
        <taxon>Peloderinae</taxon>
        <taxon>Caenorhabditis</taxon>
    </lineage>
</organism>
<accession>A0A6A5FUW9</accession>
<evidence type="ECO:0000313" key="3">
    <source>
        <dbReference type="Proteomes" id="UP000483820"/>
    </source>
</evidence>
<evidence type="ECO:0000256" key="1">
    <source>
        <dbReference type="SAM" id="Coils"/>
    </source>
</evidence>
<reference evidence="2 3" key="1">
    <citation type="submission" date="2019-12" db="EMBL/GenBank/DDBJ databases">
        <title>Chromosome-level assembly of the Caenorhabditis remanei genome.</title>
        <authorList>
            <person name="Teterina A.A."/>
            <person name="Willis J.H."/>
            <person name="Phillips P.C."/>
        </authorList>
    </citation>
    <scope>NUCLEOTIDE SEQUENCE [LARGE SCALE GENOMIC DNA]</scope>
    <source>
        <strain evidence="2 3">PX506</strain>
        <tissue evidence="2">Whole organism</tissue>
    </source>
</reference>
<keyword evidence="1" id="KW-0175">Coiled coil</keyword>